<dbReference type="GO" id="GO:1990904">
    <property type="term" value="C:ribonucleoprotein complex"/>
    <property type="evidence" value="ECO:0007669"/>
    <property type="project" value="UniProtKB-KW"/>
</dbReference>
<protein>
    <recommendedName>
        <fullName evidence="4 5">Large ribosomal subunit protein uL10</fullName>
    </recommendedName>
</protein>
<dbReference type="Gene3D" id="3.30.70.1730">
    <property type="match status" value="1"/>
</dbReference>
<evidence type="ECO:0000256" key="4">
    <source>
        <dbReference type="ARBA" id="ARBA00035202"/>
    </source>
</evidence>
<dbReference type="AlphaFoldDB" id="A0A2M7R8I8"/>
<dbReference type="GO" id="GO:0006412">
    <property type="term" value="P:translation"/>
    <property type="evidence" value="ECO:0007669"/>
    <property type="project" value="UniProtKB-UniRule"/>
</dbReference>
<dbReference type="InterPro" id="IPR043141">
    <property type="entry name" value="Ribosomal_uL10-like_sf"/>
</dbReference>
<name>A0A2M7R8I8_9BACT</name>
<dbReference type="Pfam" id="PF00466">
    <property type="entry name" value="Ribosomal_L10"/>
    <property type="match status" value="1"/>
</dbReference>
<dbReference type="CDD" id="cd05797">
    <property type="entry name" value="Ribosomal_L10"/>
    <property type="match status" value="1"/>
</dbReference>
<comment type="subunit">
    <text evidence="5">Part of the ribosomal stalk of the 50S ribosomal subunit. The N-terminus interacts with L11 and the large rRNA to form the base of the stalk. The C-terminus forms an elongated spine to which L12 dimers bind in a sequential fashion forming a multimeric L10(L12)X complex.</text>
</comment>
<comment type="function">
    <text evidence="5">Forms part of the ribosomal stalk, playing a central role in the interaction of the ribosome with GTP-bound translation factors.</text>
</comment>
<dbReference type="GO" id="GO:0070180">
    <property type="term" value="F:large ribosomal subunit rRNA binding"/>
    <property type="evidence" value="ECO:0007669"/>
    <property type="project" value="UniProtKB-UniRule"/>
</dbReference>
<dbReference type="NCBIfam" id="NF000955">
    <property type="entry name" value="PRK00099.1-1"/>
    <property type="match status" value="1"/>
</dbReference>
<accession>A0A2M7R8I8</accession>
<dbReference type="InterPro" id="IPR047865">
    <property type="entry name" value="Ribosomal_uL10_bac_type"/>
</dbReference>
<evidence type="ECO:0000256" key="2">
    <source>
        <dbReference type="ARBA" id="ARBA00022980"/>
    </source>
</evidence>
<dbReference type="InterPro" id="IPR022973">
    <property type="entry name" value="Ribosomal_uL10_bac"/>
</dbReference>
<evidence type="ECO:0000313" key="6">
    <source>
        <dbReference type="EMBL" id="PIY90898.1"/>
    </source>
</evidence>
<evidence type="ECO:0000313" key="7">
    <source>
        <dbReference type="Proteomes" id="UP000230055"/>
    </source>
</evidence>
<keyword evidence="2 5" id="KW-0689">Ribosomal protein</keyword>
<dbReference type="InterPro" id="IPR001790">
    <property type="entry name" value="Ribosomal_uL10"/>
</dbReference>
<evidence type="ECO:0000256" key="5">
    <source>
        <dbReference type="HAMAP-Rule" id="MF_00362"/>
    </source>
</evidence>
<dbReference type="SUPFAM" id="SSF160369">
    <property type="entry name" value="Ribosomal protein L10-like"/>
    <property type="match status" value="1"/>
</dbReference>
<dbReference type="HAMAP" id="MF_00362">
    <property type="entry name" value="Ribosomal_uL10"/>
    <property type="match status" value="1"/>
</dbReference>
<reference evidence="7" key="1">
    <citation type="submission" date="2017-09" db="EMBL/GenBank/DDBJ databases">
        <title>Depth-based differentiation of microbial function through sediment-hosted aquifers and enrichment of novel symbionts in the deep terrestrial subsurface.</title>
        <authorList>
            <person name="Probst A.J."/>
            <person name="Ladd B."/>
            <person name="Jarett J.K."/>
            <person name="Geller-Mcgrath D.E."/>
            <person name="Sieber C.M.K."/>
            <person name="Emerson J.B."/>
            <person name="Anantharaman K."/>
            <person name="Thomas B.C."/>
            <person name="Malmstrom R."/>
            <person name="Stieglmeier M."/>
            <person name="Klingl A."/>
            <person name="Woyke T."/>
            <person name="Ryan C.M."/>
            <person name="Banfield J.F."/>
        </authorList>
    </citation>
    <scope>NUCLEOTIDE SEQUENCE [LARGE SCALE GENOMIC DNA]</scope>
</reference>
<dbReference type="GO" id="GO:0005840">
    <property type="term" value="C:ribosome"/>
    <property type="evidence" value="ECO:0007669"/>
    <property type="project" value="UniProtKB-KW"/>
</dbReference>
<comment type="similarity">
    <text evidence="1 5">Belongs to the universal ribosomal protein uL10 family.</text>
</comment>
<organism evidence="6 7">
    <name type="scientific">Candidatus Nealsonbacteria bacterium CG_4_10_14_0_8_um_filter_35_10</name>
    <dbReference type="NCBI Taxonomy" id="1974683"/>
    <lineage>
        <taxon>Bacteria</taxon>
        <taxon>Candidatus Nealsoniibacteriota</taxon>
    </lineage>
</organism>
<dbReference type="PANTHER" id="PTHR11560">
    <property type="entry name" value="39S RIBOSOMAL PROTEIN L10, MITOCHONDRIAL"/>
    <property type="match status" value="1"/>
</dbReference>
<dbReference type="Gene3D" id="6.10.250.290">
    <property type="match status" value="1"/>
</dbReference>
<evidence type="ECO:0000256" key="3">
    <source>
        <dbReference type="ARBA" id="ARBA00023274"/>
    </source>
</evidence>
<gene>
    <name evidence="5 6" type="primary">rplJ</name>
    <name evidence="6" type="ORF">COY72_01015</name>
</gene>
<dbReference type="Proteomes" id="UP000230055">
    <property type="component" value="Unassembled WGS sequence"/>
</dbReference>
<proteinExistence type="inferred from homology"/>
<sequence length="174" mass="20013">MAKTKEEKKKILEDLKEEFKKQKTMVLVNFTGLKVKDFFELRKRLKPANSRIKVIKKTLLNLVLKEFSPDFSQKLAQFKAQIAIVFGFEDEIAPAKILHRFSLENSNLKILAGYFDKKFREKEEVITLAQLPTKNELLARLVGNLSAPVSNFINVLEGNIKGLIYLISRIKSES</sequence>
<keyword evidence="5" id="KW-0699">rRNA-binding</keyword>
<comment type="caution">
    <text evidence="6">The sequence shown here is derived from an EMBL/GenBank/DDBJ whole genome shotgun (WGS) entry which is preliminary data.</text>
</comment>
<keyword evidence="5" id="KW-0694">RNA-binding</keyword>
<keyword evidence="3 5" id="KW-0687">Ribonucleoprotein</keyword>
<evidence type="ECO:0000256" key="1">
    <source>
        <dbReference type="ARBA" id="ARBA00008889"/>
    </source>
</evidence>
<dbReference type="EMBL" id="PFLX01000026">
    <property type="protein sequence ID" value="PIY90898.1"/>
    <property type="molecule type" value="Genomic_DNA"/>
</dbReference>